<dbReference type="SUPFAM" id="SSF53335">
    <property type="entry name" value="S-adenosyl-L-methionine-dependent methyltransferases"/>
    <property type="match status" value="1"/>
</dbReference>
<dbReference type="Pfam" id="PF01170">
    <property type="entry name" value="UPF0020"/>
    <property type="match status" value="1"/>
</dbReference>
<accession>A0A4Z1DY43</accession>
<evidence type="ECO:0000259" key="1">
    <source>
        <dbReference type="Pfam" id="PF01170"/>
    </source>
</evidence>
<reference evidence="2 3" key="1">
    <citation type="submission" date="2018-11" db="EMBL/GenBank/DDBJ databases">
        <title>Complete genome sequencing of the Actinobacteria Serinibacter sp. K3-2.</title>
        <authorList>
            <person name="Rakitin A.L."/>
            <person name="Beletsky A.V."/>
            <person name="Mardanov A.V."/>
            <person name="Ravin N.V."/>
            <person name="Gromova A.S."/>
            <person name="Filippova S.N."/>
            <person name="Gal'Chenko V.F."/>
        </authorList>
    </citation>
    <scope>NUCLEOTIDE SEQUENCE [LARGE SCALE GENOMIC DNA]</scope>
    <source>
        <strain evidence="2 3">K3-2</strain>
    </source>
</reference>
<dbReference type="PROSITE" id="PS00092">
    <property type="entry name" value="N6_MTASE"/>
    <property type="match status" value="1"/>
</dbReference>
<dbReference type="GO" id="GO:0003676">
    <property type="term" value="F:nucleic acid binding"/>
    <property type="evidence" value="ECO:0007669"/>
    <property type="project" value="InterPro"/>
</dbReference>
<dbReference type="GO" id="GO:0016423">
    <property type="term" value="F:tRNA (guanine) methyltransferase activity"/>
    <property type="evidence" value="ECO:0007669"/>
    <property type="project" value="TreeGrafter"/>
</dbReference>
<evidence type="ECO:0000313" key="2">
    <source>
        <dbReference type="EMBL" id="TGO03819.1"/>
    </source>
</evidence>
<dbReference type="GO" id="GO:0030488">
    <property type="term" value="P:tRNA methylation"/>
    <property type="evidence" value="ECO:0007669"/>
    <property type="project" value="TreeGrafter"/>
</dbReference>
<dbReference type="AlphaFoldDB" id="A0A4Z1DY43"/>
<dbReference type="RefSeq" id="WP_135850848.1">
    <property type="nucleotide sequence ID" value="NZ_RHPJ01000005.1"/>
</dbReference>
<organism evidence="2 3">
    <name type="scientific">Serinibacter arcticus</name>
    <dbReference type="NCBI Taxonomy" id="1655435"/>
    <lineage>
        <taxon>Bacteria</taxon>
        <taxon>Bacillati</taxon>
        <taxon>Actinomycetota</taxon>
        <taxon>Actinomycetes</taxon>
        <taxon>Micrococcales</taxon>
        <taxon>Beutenbergiaceae</taxon>
        <taxon>Serinibacter</taxon>
    </lineage>
</organism>
<keyword evidence="3" id="KW-1185">Reference proteome</keyword>
<dbReference type="InterPro" id="IPR000241">
    <property type="entry name" value="RlmKL-like_Mtase"/>
</dbReference>
<dbReference type="Gene3D" id="3.40.50.150">
    <property type="entry name" value="Vaccinia Virus protein VP39"/>
    <property type="match status" value="1"/>
</dbReference>
<dbReference type="PANTHER" id="PTHR14911:SF13">
    <property type="entry name" value="TRNA (GUANINE(6)-N2)-METHYLTRANSFERASE THUMP3"/>
    <property type="match status" value="1"/>
</dbReference>
<keyword evidence="2" id="KW-0489">Methyltransferase</keyword>
<dbReference type="Proteomes" id="UP000297318">
    <property type="component" value="Unassembled WGS sequence"/>
</dbReference>
<comment type="caution">
    <text evidence="2">The sequence shown here is derived from an EMBL/GenBank/DDBJ whole genome shotgun (WGS) entry which is preliminary data.</text>
</comment>
<dbReference type="EMBL" id="RHPJ01000005">
    <property type="protein sequence ID" value="TGO03819.1"/>
    <property type="molecule type" value="Genomic_DNA"/>
</dbReference>
<proteinExistence type="predicted"/>
<sequence length="358" mass="38040">MTTTTEATLDVVLTVLPGVGPALGRELARAGFAVGAIDADDEEVGLEVPATPESLAALAALRTAVAAHAVLTSPAPRPTGLTATEVLRAFAATLELLARQRPRVRFGALRLEAAGSHTPQMQRVAQELADVAGLEVDAEDGDLLVRVRRARWGQGWELLVRTTPRPLATRAWRTERYPGALNATIAAAVVDELGVEHGARDGGQRFADLMCGSGTIVIERLARGGVGEALAVDVSAEAVATTAVHQRAARVRGRVVARVADVADLAADATLAGGYDVVVANPPWGELLGEHETNAALYERLLDAIDHLGAPDVRAGVLTHDIRRFESVLAADPRWRLVARPQYFAKGHRPRLFVLARR</sequence>
<dbReference type="PANTHER" id="PTHR14911">
    <property type="entry name" value="THUMP DOMAIN-CONTAINING"/>
    <property type="match status" value="1"/>
</dbReference>
<dbReference type="InterPro" id="IPR029063">
    <property type="entry name" value="SAM-dependent_MTases_sf"/>
</dbReference>
<keyword evidence="2" id="KW-0808">Transferase</keyword>
<evidence type="ECO:0000313" key="3">
    <source>
        <dbReference type="Proteomes" id="UP000297318"/>
    </source>
</evidence>
<gene>
    <name evidence="2" type="ORF">SERN_2831</name>
</gene>
<feature type="domain" description="Ribosomal RNA large subunit methyltransferase K/L-like methyltransferase" evidence="1">
    <location>
        <begin position="170"/>
        <end position="339"/>
    </location>
</feature>
<protein>
    <submittedName>
        <fullName evidence="2">Putative RNA methylase</fullName>
    </submittedName>
</protein>
<dbReference type="InterPro" id="IPR002052">
    <property type="entry name" value="DNA_methylase_N6_adenine_CS"/>
</dbReference>
<name>A0A4Z1DY43_9MICO</name>
<dbReference type="OrthoDB" id="9791556at2"/>